<dbReference type="WBParaSite" id="MCU_010769-RA">
    <property type="protein sequence ID" value="MCU_010769-RA"/>
    <property type="gene ID" value="MCU_010769"/>
</dbReference>
<dbReference type="SUPFAM" id="SSF52490">
    <property type="entry name" value="Tubulin nucleotide-binding domain-like"/>
    <property type="match status" value="1"/>
</dbReference>
<organism evidence="1">
    <name type="scientific">Mesocestoides corti</name>
    <name type="common">Flatworm</name>
    <dbReference type="NCBI Taxonomy" id="53468"/>
    <lineage>
        <taxon>Eukaryota</taxon>
        <taxon>Metazoa</taxon>
        <taxon>Spiralia</taxon>
        <taxon>Lophotrochozoa</taxon>
        <taxon>Platyhelminthes</taxon>
        <taxon>Cestoda</taxon>
        <taxon>Eucestoda</taxon>
        <taxon>Cyclophyllidea</taxon>
        <taxon>Mesocestoididae</taxon>
        <taxon>Mesocestoides</taxon>
    </lineage>
</organism>
<sequence length="62" mass="7371">MKREILTIFIGQCGVQIGTNFWEQLLYEHDINPDGFSQLKKTDFESVHEPFAFFNVTKENRY</sequence>
<dbReference type="InterPro" id="IPR036525">
    <property type="entry name" value="Tubulin/FtsZ_GTPase_sf"/>
</dbReference>
<dbReference type="Gene3D" id="3.40.50.1440">
    <property type="entry name" value="Tubulin/FtsZ, GTPase domain"/>
    <property type="match status" value="1"/>
</dbReference>
<name>A0A5K3FWW8_MESCO</name>
<protein>
    <submittedName>
        <fullName evidence="1">Tubulin domain-containing protein</fullName>
    </submittedName>
</protein>
<accession>A0A5K3FWW8</accession>
<evidence type="ECO:0000313" key="1">
    <source>
        <dbReference type="WBParaSite" id="MCU_010769-RA"/>
    </source>
</evidence>
<dbReference type="AlphaFoldDB" id="A0A5K3FWW8"/>
<reference evidence="1" key="1">
    <citation type="submission" date="2019-11" db="UniProtKB">
        <authorList>
            <consortium name="WormBaseParasite"/>
        </authorList>
    </citation>
    <scope>IDENTIFICATION</scope>
</reference>
<proteinExistence type="predicted"/>